<evidence type="ECO:0000313" key="3">
    <source>
        <dbReference type="Proteomes" id="UP000486760"/>
    </source>
</evidence>
<dbReference type="RefSeq" id="WP_149330020.1">
    <property type="nucleotide sequence ID" value="NZ_VTPY01000008.1"/>
</dbReference>
<keyword evidence="1 2" id="KW-0808">Transferase</keyword>
<dbReference type="GO" id="GO:0008410">
    <property type="term" value="F:CoA-transferase activity"/>
    <property type="evidence" value="ECO:0007669"/>
    <property type="project" value="TreeGrafter"/>
</dbReference>
<dbReference type="PANTHER" id="PTHR48207:SF3">
    <property type="entry name" value="SUCCINATE--HYDROXYMETHYLGLUTARATE COA-TRANSFERASE"/>
    <property type="match status" value="1"/>
</dbReference>
<dbReference type="EMBL" id="VTPY01000008">
    <property type="protein sequence ID" value="KAA0010056.1"/>
    <property type="molecule type" value="Genomic_DNA"/>
</dbReference>
<gene>
    <name evidence="2" type="ORF">F0A17_19430</name>
</gene>
<comment type="caution">
    <text evidence="2">The sequence shown here is derived from an EMBL/GenBank/DDBJ whole genome shotgun (WGS) entry which is preliminary data.</text>
</comment>
<dbReference type="AlphaFoldDB" id="A0A7V7KF69"/>
<name>A0A7V7KF69_9GAMM</name>
<dbReference type="InterPro" id="IPR050483">
    <property type="entry name" value="CoA-transferase_III_domain"/>
</dbReference>
<evidence type="ECO:0000313" key="2">
    <source>
        <dbReference type="EMBL" id="KAA0010056.1"/>
    </source>
</evidence>
<protein>
    <submittedName>
        <fullName evidence="2">CoA transferase</fullName>
    </submittedName>
</protein>
<dbReference type="SUPFAM" id="SSF89796">
    <property type="entry name" value="CoA-transferase family III (CaiB/BaiF)"/>
    <property type="match status" value="1"/>
</dbReference>
<dbReference type="InterPro" id="IPR023606">
    <property type="entry name" value="CoA-Trfase_III_dom_1_sf"/>
</dbReference>
<accession>A0A7V7KF69</accession>
<keyword evidence="3" id="KW-1185">Reference proteome</keyword>
<sequence length="392" mass="41585">MNHTAAPSGPLSGIRILEVSHMLAGPYCGMLLADLGAEVIKIEAPGKGDIGRQISPHFIGPHNAYFASLNRNKRSVSLDLSNEAGQQRLGELAVNSHALLTNVRPAAVRKLGLTYEALRKHNDKIVCLALTGFGLEGPFAEKPAYDYVIQALAGVMAMTGDPNGPPVKTGYSVVDNSAGIMGALGLTAKLVEGKGGQVDVSLYDTMLSQLNYLAGGYLNAGQKAQRYPGGGHPYIVPAQIFPTLDGHLALFITHDGFWADFCREIGCEAWITDTRYATMAARTANREAVIADVQAVLATGSTDSWVERLAPLGVVVAGVQSLEDALESELTRSRQMVVSVPTPHGEIRMVGNPIKLQGQPPHYGPPPLLDEDAGELEELDGQSHVSYNASGG</sequence>
<dbReference type="InterPro" id="IPR044855">
    <property type="entry name" value="CoA-Trfase_III_dom3_sf"/>
</dbReference>
<dbReference type="Gene3D" id="3.30.1540.10">
    <property type="entry name" value="formyl-coa transferase, domain 3"/>
    <property type="match status" value="1"/>
</dbReference>
<evidence type="ECO:0000256" key="1">
    <source>
        <dbReference type="ARBA" id="ARBA00022679"/>
    </source>
</evidence>
<dbReference type="Gene3D" id="3.40.50.10540">
    <property type="entry name" value="Crotonobetainyl-coa:carnitine coa-transferase, domain 1"/>
    <property type="match status" value="1"/>
</dbReference>
<dbReference type="Pfam" id="PF02515">
    <property type="entry name" value="CoA_transf_3"/>
    <property type="match status" value="1"/>
</dbReference>
<organism evidence="2 3">
    <name type="scientific">Billgrantia pellis</name>
    <dbReference type="NCBI Taxonomy" id="2606936"/>
    <lineage>
        <taxon>Bacteria</taxon>
        <taxon>Pseudomonadati</taxon>
        <taxon>Pseudomonadota</taxon>
        <taxon>Gammaproteobacteria</taxon>
        <taxon>Oceanospirillales</taxon>
        <taxon>Halomonadaceae</taxon>
        <taxon>Billgrantia</taxon>
    </lineage>
</organism>
<dbReference type="Proteomes" id="UP000486760">
    <property type="component" value="Unassembled WGS sequence"/>
</dbReference>
<reference evidence="2 3" key="1">
    <citation type="submission" date="2019-08" db="EMBL/GenBank/DDBJ databases">
        <title>Bioinformatics analysis of the strain L3 and L5.</title>
        <authorList>
            <person name="Li X."/>
        </authorList>
    </citation>
    <scope>NUCLEOTIDE SEQUENCE [LARGE SCALE GENOMIC DNA]</scope>
    <source>
        <strain evidence="2 3">L5</strain>
    </source>
</reference>
<proteinExistence type="predicted"/>
<dbReference type="PANTHER" id="PTHR48207">
    <property type="entry name" value="SUCCINATE--HYDROXYMETHYLGLUTARATE COA-TRANSFERASE"/>
    <property type="match status" value="1"/>
</dbReference>
<dbReference type="InterPro" id="IPR003673">
    <property type="entry name" value="CoA-Trfase_fam_III"/>
</dbReference>